<dbReference type="EMBL" id="MKJU01000006">
    <property type="protein sequence ID" value="OHU92754.1"/>
    <property type="molecule type" value="Genomic_DNA"/>
</dbReference>
<dbReference type="Proteomes" id="UP000179786">
    <property type="component" value="Unassembled WGS sequence"/>
</dbReference>
<dbReference type="STRING" id="1859457.BET10_04700"/>
<protein>
    <submittedName>
        <fullName evidence="1">Uncharacterized protein</fullName>
    </submittedName>
</protein>
<evidence type="ECO:0000313" key="2">
    <source>
        <dbReference type="Proteomes" id="UP000179786"/>
    </source>
</evidence>
<evidence type="ECO:0000313" key="1">
    <source>
        <dbReference type="EMBL" id="OHU92754.1"/>
    </source>
</evidence>
<dbReference type="AlphaFoldDB" id="A0A1S1N2C0"/>
<comment type="caution">
    <text evidence="1">The sequence shown here is derived from an EMBL/GenBank/DDBJ whole genome shotgun (WGS) entry which is preliminary data.</text>
</comment>
<name>A0A1S1N2C0_9GAMM</name>
<gene>
    <name evidence="1" type="ORF">BET10_04700</name>
</gene>
<keyword evidence="2" id="KW-1185">Reference proteome</keyword>
<sequence>MPNDQSHYIRHDFRTLTSNIYRIQFSTLSYADNHHNQLRAYRQNQHRSKNKLICNILVQKINKLFILLT</sequence>
<accession>A0A1S1N2C0</accession>
<proteinExistence type="predicted"/>
<reference evidence="1 2" key="1">
    <citation type="submission" date="2016-09" db="EMBL/GenBank/DDBJ databases">
        <title>Pseudoalteromonas amylolytica sp. nov., isolated from the surface seawater.</title>
        <authorList>
            <person name="Wu Y.-H."/>
            <person name="Cheng H."/>
            <person name="Jin X.-B."/>
            <person name="Wang C.-S."/>
            <person name="Xu X.-W."/>
        </authorList>
    </citation>
    <scope>NUCLEOTIDE SEQUENCE [LARGE SCALE GENOMIC DNA]</scope>
    <source>
        <strain evidence="1 2">JW1</strain>
    </source>
</reference>
<organism evidence="1 2">
    <name type="scientific">Pseudoalteromonas amylolytica</name>
    <dbReference type="NCBI Taxonomy" id="1859457"/>
    <lineage>
        <taxon>Bacteria</taxon>
        <taxon>Pseudomonadati</taxon>
        <taxon>Pseudomonadota</taxon>
        <taxon>Gammaproteobacteria</taxon>
        <taxon>Alteromonadales</taxon>
        <taxon>Pseudoalteromonadaceae</taxon>
        <taxon>Pseudoalteromonas</taxon>
    </lineage>
</organism>